<dbReference type="SUPFAM" id="SSF53474">
    <property type="entry name" value="alpha/beta-Hydrolases"/>
    <property type="match status" value="1"/>
</dbReference>
<dbReference type="PANTHER" id="PTHR42776">
    <property type="entry name" value="SERINE PEPTIDASE S9 FAMILY MEMBER"/>
    <property type="match status" value="1"/>
</dbReference>
<dbReference type="RefSeq" id="WP_129750055.1">
    <property type="nucleotide sequence ID" value="NZ_JUIW01000003.1"/>
</dbReference>
<evidence type="ECO:0000259" key="2">
    <source>
        <dbReference type="Pfam" id="PF00326"/>
    </source>
</evidence>
<reference evidence="3 4" key="1">
    <citation type="submission" date="2014-12" db="EMBL/GenBank/DDBJ databases">
        <title>Genome sequence of Flavobacterium beibuense RSKm HC5.</title>
        <authorList>
            <person name="Kim J.F."/>
            <person name="Song J.Y."/>
            <person name="Kwak M.-J."/>
            <person name="Lee S.-W."/>
        </authorList>
    </citation>
    <scope>NUCLEOTIDE SEQUENCE [LARGE SCALE GENOMIC DNA]</scope>
    <source>
        <strain evidence="3 4">RSKm HC5</strain>
    </source>
</reference>
<comment type="caution">
    <text evidence="3">The sequence shown here is derived from an EMBL/GenBank/DDBJ whole genome shotgun (WGS) entry which is preliminary data.</text>
</comment>
<dbReference type="GO" id="GO:0004252">
    <property type="term" value="F:serine-type endopeptidase activity"/>
    <property type="evidence" value="ECO:0007669"/>
    <property type="project" value="TreeGrafter"/>
</dbReference>
<evidence type="ECO:0000313" key="3">
    <source>
        <dbReference type="EMBL" id="RYJ44284.1"/>
    </source>
</evidence>
<protein>
    <submittedName>
        <fullName evidence="3">Peptidase family S9, prolyl oligopeptidase active site domain protein</fullName>
    </submittedName>
</protein>
<dbReference type="PANTHER" id="PTHR42776:SF27">
    <property type="entry name" value="DIPEPTIDYL PEPTIDASE FAMILY MEMBER 6"/>
    <property type="match status" value="1"/>
</dbReference>
<dbReference type="SUPFAM" id="SSF82171">
    <property type="entry name" value="DPP6 N-terminal domain-like"/>
    <property type="match status" value="1"/>
</dbReference>
<proteinExistence type="predicted"/>
<dbReference type="InterPro" id="IPR011042">
    <property type="entry name" value="6-blade_b-propeller_TolB-like"/>
</dbReference>
<evidence type="ECO:0000313" key="4">
    <source>
        <dbReference type="Proteomes" id="UP000289775"/>
    </source>
</evidence>
<dbReference type="Gene3D" id="3.40.50.1820">
    <property type="entry name" value="alpha/beta hydrolase"/>
    <property type="match status" value="1"/>
</dbReference>
<keyword evidence="4" id="KW-1185">Reference proteome</keyword>
<gene>
    <name evidence="3" type="ORF">NU09_0894</name>
</gene>
<dbReference type="EMBL" id="JUIW01000003">
    <property type="protein sequence ID" value="RYJ44284.1"/>
    <property type="molecule type" value="Genomic_DNA"/>
</dbReference>
<feature type="domain" description="Peptidase S9 prolyl oligopeptidase catalytic" evidence="2">
    <location>
        <begin position="684"/>
        <end position="858"/>
    </location>
</feature>
<dbReference type="GO" id="GO:0006508">
    <property type="term" value="P:proteolysis"/>
    <property type="evidence" value="ECO:0007669"/>
    <property type="project" value="InterPro"/>
</dbReference>
<dbReference type="InterPro" id="IPR001375">
    <property type="entry name" value="Peptidase_S9_cat"/>
</dbReference>
<dbReference type="Proteomes" id="UP000289775">
    <property type="component" value="Unassembled WGS sequence"/>
</dbReference>
<sequence>MNKSKKNNTDKGASIYFAVSFLLLFNVLSLPCFGQGGTKKKVTEKDYGKWGTLHTVDVAEQADWVSFRMVYENADTLFVTNSSKAKKFLLPNGTEGRFIGDSHFAYRQSPFCYEIISLSDSRRIRLNGVQWLDAVNNKRYIVTSSATSGSPATMFIRDRKGVVLREITDVVEYSISPDKNAMAYIVKKGPHFEVWVVDLDTLSAMEIASGAYRYTSLAWQKDGSSVAFVKSVAKSEAVFSKICCYNRSQNNLKECNIGDKLQPAGRRIDIEGGLVLSSDGDKVFFSADGRSNRDIAGGPVSDSPEIWYSNTPLLYPTAKWIEGFQNNAVRYVWYPNLGMVNRITTKGMTQVGLTGRENYAIATGSNSYPVNYKFYPEKDYHIISIKDKSQTVMLEKQSSDPSMISLSPVSDLLAYYTGEDWHLYDPAKQVHRNLTLGIDTKWDTGGENHIPPVIPYGVAGWSEDGNGLLLYDKFDIWFINVHSGKAHRITNGREHNMVFRLELNLTGKAVNTNRMVLVAYDNAKATRRYCLWKKDAALVNLCSENTWNDQISGDCGGNLIFREQSFEAAPRLVFISAKTNERKIIHYSNAHQKQYEWGRSELVRYSDGKGNKLNAALFYPAGYMQGTKYPMIVFIYESLSQRLHQYKNPSMHNEDGFNTANYTLDGYFVLMPDINYTIGSPGESATDCISAAVAAALETGSIDRTKIGLIGHSFGGYETNITVTKSDIFAAAVSGAGVSDVTGTYFSIGEDIGEPEAWRFENQQYRMGKSFFEDHQAYADNSPIVHAAAIRTPLLLWSGKDDSTVKISQSIAMHIALRRLNKQNIFLAYPKESHVIRNKLMQEDLTVRIREWFAYFLKDDRTHQWIAKGLR</sequence>
<organism evidence="3 4">
    <name type="scientific">Flavobacterium beibuense</name>
    <dbReference type="NCBI Taxonomy" id="657326"/>
    <lineage>
        <taxon>Bacteria</taxon>
        <taxon>Pseudomonadati</taxon>
        <taxon>Bacteroidota</taxon>
        <taxon>Flavobacteriia</taxon>
        <taxon>Flavobacteriales</taxon>
        <taxon>Flavobacteriaceae</taxon>
        <taxon>Flavobacterium</taxon>
    </lineage>
</organism>
<evidence type="ECO:0000256" key="1">
    <source>
        <dbReference type="ARBA" id="ARBA00022801"/>
    </source>
</evidence>
<dbReference type="AlphaFoldDB" id="A0A444WEZ9"/>
<accession>A0A444WEZ9</accession>
<dbReference type="InterPro" id="IPR029058">
    <property type="entry name" value="AB_hydrolase_fold"/>
</dbReference>
<dbReference type="OrthoDB" id="9812921at2"/>
<dbReference type="Gene3D" id="2.120.10.30">
    <property type="entry name" value="TolB, C-terminal domain"/>
    <property type="match status" value="1"/>
</dbReference>
<dbReference type="Pfam" id="PF00326">
    <property type="entry name" value="Peptidase_S9"/>
    <property type="match status" value="1"/>
</dbReference>
<keyword evidence="1" id="KW-0378">Hydrolase</keyword>
<name>A0A444WEZ9_9FLAO</name>